<evidence type="ECO:0000256" key="4">
    <source>
        <dbReference type="ARBA" id="ARBA00023136"/>
    </source>
</evidence>
<feature type="transmembrane region" description="Helical" evidence="6">
    <location>
        <begin position="188"/>
        <end position="207"/>
    </location>
</feature>
<evidence type="ECO:0000256" key="5">
    <source>
        <dbReference type="SAM" id="MobiDB-lite"/>
    </source>
</evidence>
<feature type="region of interest" description="Disordered" evidence="5">
    <location>
        <begin position="1"/>
        <end position="76"/>
    </location>
</feature>
<protein>
    <submittedName>
        <fullName evidence="8">ABC transporter permease</fullName>
    </submittedName>
</protein>
<keyword evidence="2 6" id="KW-0812">Transmembrane</keyword>
<feature type="transmembrane region" description="Helical" evidence="6">
    <location>
        <begin position="245"/>
        <end position="265"/>
    </location>
</feature>
<comment type="caution">
    <text evidence="8">The sequence shown here is derived from an EMBL/GenBank/DDBJ whole genome shotgun (WGS) entry which is preliminary data.</text>
</comment>
<evidence type="ECO:0000256" key="1">
    <source>
        <dbReference type="ARBA" id="ARBA00004141"/>
    </source>
</evidence>
<organism evidence="8 9">
    <name type="scientific">Tsukamurella soli</name>
    <dbReference type="NCBI Taxonomy" id="644556"/>
    <lineage>
        <taxon>Bacteria</taxon>
        <taxon>Bacillati</taxon>
        <taxon>Actinomycetota</taxon>
        <taxon>Actinomycetes</taxon>
        <taxon>Mycobacteriales</taxon>
        <taxon>Tsukamurellaceae</taxon>
        <taxon>Tsukamurella</taxon>
    </lineage>
</organism>
<dbReference type="InterPro" id="IPR052902">
    <property type="entry name" value="ABC-2_transporter"/>
</dbReference>
<dbReference type="EMBL" id="BAABFR010000117">
    <property type="protein sequence ID" value="GAA4404121.1"/>
    <property type="molecule type" value="Genomic_DNA"/>
</dbReference>
<evidence type="ECO:0000313" key="8">
    <source>
        <dbReference type="EMBL" id="GAA4404121.1"/>
    </source>
</evidence>
<evidence type="ECO:0000256" key="6">
    <source>
        <dbReference type="SAM" id="Phobius"/>
    </source>
</evidence>
<feature type="transmembrane region" description="Helical" evidence="6">
    <location>
        <begin position="133"/>
        <end position="158"/>
    </location>
</feature>
<keyword evidence="3 6" id="KW-1133">Transmembrane helix</keyword>
<keyword evidence="4 6" id="KW-0472">Membrane</keyword>
<keyword evidence="9" id="KW-1185">Reference proteome</keyword>
<dbReference type="NCBIfam" id="TIGR00025">
    <property type="entry name" value="Mtu_efflux"/>
    <property type="match status" value="1"/>
</dbReference>
<gene>
    <name evidence="8" type="ORF">GCM10023147_46290</name>
</gene>
<feature type="transmembrane region" description="Helical" evidence="6">
    <location>
        <begin position="101"/>
        <end position="121"/>
    </location>
</feature>
<dbReference type="PANTHER" id="PTHR43027">
    <property type="entry name" value="DOXORUBICIN RESISTANCE ABC TRANSPORTER PERMEASE PROTEIN DRRC-RELATED"/>
    <property type="match status" value="1"/>
</dbReference>
<dbReference type="InterPro" id="IPR013525">
    <property type="entry name" value="ABC2_TM"/>
</dbReference>
<dbReference type="RefSeq" id="WP_345000620.1">
    <property type="nucleotide sequence ID" value="NZ_BAABFR010000117.1"/>
</dbReference>
<evidence type="ECO:0000313" key="9">
    <source>
        <dbReference type="Proteomes" id="UP001500635"/>
    </source>
</evidence>
<dbReference type="Proteomes" id="UP001500635">
    <property type="component" value="Unassembled WGS sequence"/>
</dbReference>
<accession>A0ABP8KCU5</accession>
<evidence type="ECO:0000256" key="3">
    <source>
        <dbReference type="ARBA" id="ARBA00022989"/>
    </source>
</evidence>
<evidence type="ECO:0000259" key="7">
    <source>
        <dbReference type="Pfam" id="PF01061"/>
    </source>
</evidence>
<proteinExistence type="predicted"/>
<reference evidence="9" key="1">
    <citation type="journal article" date="2019" name="Int. J. Syst. Evol. Microbiol.">
        <title>The Global Catalogue of Microorganisms (GCM) 10K type strain sequencing project: providing services to taxonomists for standard genome sequencing and annotation.</title>
        <authorList>
            <consortium name="The Broad Institute Genomics Platform"/>
            <consortium name="The Broad Institute Genome Sequencing Center for Infectious Disease"/>
            <person name="Wu L."/>
            <person name="Ma J."/>
        </authorList>
    </citation>
    <scope>NUCLEOTIDE SEQUENCE [LARGE SCALE GENOMIC DNA]</scope>
    <source>
        <strain evidence="9">JCM 17688</strain>
    </source>
</reference>
<sequence>MTATTGEQSGPQTPPAHGGGTAAGGAHRAPSIGAHRAPPDGSHQQPSDQARRAPSGRGGEIVPPPGAEARSTAPENSWRNLVPHTLLLAGRIVRRWSRDPATMTETALVPIAFLVTLNIVFGDGISHVTGHNALFGSVPLVAMVAATQGATVGGLGVMRERDDGLLARLWVVPVHRAAGVLSRLLAEALRIVLATAVLACAGLVLGLRFDRGVLSAIGWLLVPTVFGIAFSVAVMTVSVYSAKTILVEATALVSGLFMFFCTGFVPLDQYPKWLQPAVQHQPFSTTVDTMRGLALGGPVLHPFTELVEWSAVVVAVCALPLAIGYRRASRRG</sequence>
<dbReference type="Pfam" id="PF01061">
    <property type="entry name" value="ABC2_membrane"/>
    <property type="match status" value="1"/>
</dbReference>
<name>A0ABP8KCU5_9ACTN</name>
<dbReference type="PANTHER" id="PTHR43027:SF1">
    <property type="entry name" value="DOXORUBICIN RESISTANCE ABC TRANSPORTER PERMEASE PROTEIN DRRC-RELATED"/>
    <property type="match status" value="1"/>
</dbReference>
<comment type="subcellular location">
    <subcellularLocation>
        <location evidence="1">Membrane</location>
        <topology evidence="1">Multi-pass membrane protein</topology>
    </subcellularLocation>
</comment>
<feature type="domain" description="ABC-2 type transporter transmembrane" evidence="7">
    <location>
        <begin position="87"/>
        <end position="292"/>
    </location>
</feature>
<dbReference type="InterPro" id="IPR004377">
    <property type="entry name" value="ABC_transpt_DrrB/DrrC"/>
</dbReference>
<evidence type="ECO:0000256" key="2">
    <source>
        <dbReference type="ARBA" id="ARBA00022692"/>
    </source>
</evidence>
<feature type="transmembrane region" description="Helical" evidence="6">
    <location>
        <begin position="213"/>
        <end position="233"/>
    </location>
</feature>
<feature type="transmembrane region" description="Helical" evidence="6">
    <location>
        <begin position="306"/>
        <end position="325"/>
    </location>
</feature>